<name>A0A1N7FYP3_9GAMM</name>
<organism evidence="1 2">
    <name type="scientific">Moraxella cuniculi DSM 21768</name>
    <dbReference type="NCBI Taxonomy" id="1122245"/>
    <lineage>
        <taxon>Bacteria</taxon>
        <taxon>Pseudomonadati</taxon>
        <taxon>Pseudomonadota</taxon>
        <taxon>Gammaproteobacteria</taxon>
        <taxon>Moraxellales</taxon>
        <taxon>Moraxellaceae</taxon>
        <taxon>Moraxella</taxon>
    </lineage>
</organism>
<dbReference type="Gene3D" id="1.10.3510.10">
    <property type="entry name" value="NMB0513-like"/>
    <property type="match status" value="1"/>
</dbReference>
<evidence type="ECO:0008006" key="3">
    <source>
        <dbReference type="Google" id="ProtNLM"/>
    </source>
</evidence>
<keyword evidence="2" id="KW-1185">Reference proteome</keyword>
<dbReference type="InterPro" id="IPR007670">
    <property type="entry name" value="DUF596"/>
</dbReference>
<evidence type="ECO:0000313" key="1">
    <source>
        <dbReference type="EMBL" id="SIS05439.1"/>
    </source>
</evidence>
<dbReference type="Pfam" id="PF04591">
    <property type="entry name" value="DUF596"/>
    <property type="match status" value="1"/>
</dbReference>
<dbReference type="Proteomes" id="UP000187495">
    <property type="component" value="Unassembled WGS sequence"/>
</dbReference>
<accession>A0A1N7FYP3</accession>
<gene>
    <name evidence="1" type="ORF">SAMN02745664_1203</name>
</gene>
<sequence length="136" mass="15921">MTDVKSQYLARLEQDIESLFDYDPDRRVFMGMFGQHLGALYLTVDDFSEIFEHKVEAFFMLFYAMLQRGHLKLQKDGQILEKSPKEWISIFTESFPKTDMPYGAYQGDIILWFSDDHCPAYAVWVDPIDGSLQWAS</sequence>
<reference evidence="2" key="1">
    <citation type="submission" date="2017-01" db="EMBL/GenBank/DDBJ databases">
        <authorList>
            <person name="Varghese N."/>
            <person name="Submissions S."/>
        </authorList>
    </citation>
    <scope>NUCLEOTIDE SEQUENCE [LARGE SCALE GENOMIC DNA]</scope>
    <source>
        <strain evidence="2">DSM 21768</strain>
    </source>
</reference>
<protein>
    <recommendedName>
        <fullName evidence="3">DUF596 domain-containing protein</fullName>
    </recommendedName>
</protein>
<dbReference type="InterPro" id="IPR023138">
    <property type="entry name" value="NMB0513-like_sf"/>
</dbReference>
<proteinExistence type="predicted"/>
<dbReference type="STRING" id="34061.B0189_08735"/>
<dbReference type="RefSeq" id="WP_078310333.1">
    <property type="nucleotide sequence ID" value="NZ_FTNU01000020.1"/>
</dbReference>
<evidence type="ECO:0000313" key="2">
    <source>
        <dbReference type="Proteomes" id="UP000187495"/>
    </source>
</evidence>
<dbReference type="AlphaFoldDB" id="A0A1N7FYP3"/>
<dbReference type="SUPFAM" id="SSF160472">
    <property type="entry name" value="NMB0513-like"/>
    <property type="match status" value="1"/>
</dbReference>
<dbReference type="EMBL" id="FTNU01000020">
    <property type="protein sequence ID" value="SIS05439.1"/>
    <property type="molecule type" value="Genomic_DNA"/>
</dbReference>